<evidence type="ECO:0000259" key="9">
    <source>
        <dbReference type="PROSITE" id="PS50888"/>
    </source>
</evidence>
<evidence type="ECO:0000256" key="7">
    <source>
        <dbReference type="SAM" id="MobiDB-lite"/>
    </source>
</evidence>
<dbReference type="Pfam" id="PF00989">
    <property type="entry name" value="PAS"/>
    <property type="match status" value="1"/>
</dbReference>
<dbReference type="CDD" id="cd19726">
    <property type="entry name" value="bHLH-PAS_cycle_like"/>
    <property type="match status" value="1"/>
</dbReference>
<feature type="compositionally biased region" description="Polar residues" evidence="7">
    <location>
        <begin position="645"/>
        <end position="663"/>
    </location>
</feature>
<dbReference type="InterPro" id="IPR036638">
    <property type="entry name" value="HLH_DNA-bd_sf"/>
</dbReference>
<dbReference type="SMART" id="SM00353">
    <property type="entry name" value="HLH"/>
    <property type="match status" value="1"/>
</dbReference>
<keyword evidence="3" id="KW-0805">Transcription regulation</keyword>
<dbReference type="GO" id="GO:0003677">
    <property type="term" value="F:DNA binding"/>
    <property type="evidence" value="ECO:0007669"/>
    <property type="project" value="UniProtKB-KW"/>
</dbReference>
<accession>U5NDP5</accession>
<dbReference type="InterPro" id="IPR011598">
    <property type="entry name" value="bHLH_dom"/>
</dbReference>
<dbReference type="CDD" id="cd00130">
    <property type="entry name" value="PAS"/>
    <property type="match status" value="2"/>
</dbReference>
<reference evidence="10" key="1">
    <citation type="journal article" date="2013" name="Cell Rep.">
        <title>Circadian and circalunar clock interactions in a marine annelid.</title>
        <authorList>
            <person name="Zantke J."/>
            <person name="Ishikawa-Fujiwara T."/>
            <person name="Arboleda E."/>
            <person name="Lohs C."/>
            <person name="Schipany K."/>
            <person name="Hallay N."/>
            <person name="Straw A.D."/>
            <person name="Todo T."/>
            <person name="Tessmar-Raible K."/>
        </authorList>
    </citation>
    <scope>NUCLEOTIDE SEQUENCE</scope>
</reference>
<dbReference type="GO" id="GO:0005667">
    <property type="term" value="C:transcription regulator complex"/>
    <property type="evidence" value="ECO:0007669"/>
    <property type="project" value="InterPro"/>
</dbReference>
<evidence type="ECO:0000256" key="1">
    <source>
        <dbReference type="ARBA" id="ARBA00004123"/>
    </source>
</evidence>
<dbReference type="SUPFAM" id="SSF55785">
    <property type="entry name" value="PYP-like sensor domain (PAS domain)"/>
    <property type="match status" value="2"/>
</dbReference>
<proteinExistence type="evidence at transcript level"/>
<dbReference type="EMBL" id="KF316926">
    <property type="protein sequence ID" value="AGX93014.1"/>
    <property type="molecule type" value="mRNA"/>
</dbReference>
<dbReference type="Gene3D" id="3.30.450.20">
    <property type="entry name" value="PAS domain"/>
    <property type="match status" value="2"/>
</dbReference>
<dbReference type="GO" id="GO:0005634">
    <property type="term" value="C:nucleus"/>
    <property type="evidence" value="ECO:0007669"/>
    <property type="project" value="UniProtKB-SubCell"/>
</dbReference>
<dbReference type="SUPFAM" id="SSF47459">
    <property type="entry name" value="HLH, helix-loop-helix DNA-binding domain"/>
    <property type="match status" value="1"/>
</dbReference>
<keyword evidence="2" id="KW-0677">Repeat</keyword>
<sequence length="747" mass="82138">MGRTPIVSEENSVCLEEGVNMAQIIIDSLNLSPHSSEGTPRGPYLVAGSSSFSERWGVVSRSPPSHSQHDNPDACEYRFDNPFQSEIQPMTVDYGGGYYPLEAPIQATPVSSSAPGFPLDKTAAVATVTALGPPRKMEVEPRVKRKGSTIDLDSEPDDDDDRSSRLSDDNRSSVFTRVNHSEIEKRRRDKMNSYITELSTMVPMCNAMNRKLDKLTVLRMAVQHMKTLRGAGELHTEVSHKPAYLSDDELKHLILKAAEGFLFVVGCDRGKILYVSESVQNILHLSQAELIGQSWFDFLHPKDISKVKEQLLSSDLSPREKLIDAKTMLPVKTEMPQQQSRLCSGARRAFYCRMKTGCKAYGSSSGVKVEKDADMDSACHKKKRSDRKTFSVIHFAGYLKSWPPTKMGLQDDNDDNGDSCNLSCLVAVGKFVPPFSPQSVPDSSNIQVRQTEFVSRHTTDGKFTYVDQRATTILGYLPQELLGTSVYEYYHQEDLERLSETHRKVLTSKEPVTSWPYRFKGKDGSFIHLKTKAFSFRNPWIKEVEYIVATNTVVPTQEVSSSNLSLESQITMEEDSEAGTDNNGFSGATEIKLGAGRIGRQIADEVAELHKNESPFVESTSHSTFSTHKSSSKKQKVSHTAGPQPGTSRQLQPVSSPSTSQMHSAALSPPVSSSETPINGLSVSLPGPGQVMGDLPLLTSTSMEENTTEGSSSEGQDEAAMAVIMSLLEADAGLGGPVDFSDFPWPL</sequence>
<evidence type="ECO:0000256" key="6">
    <source>
        <dbReference type="ARBA" id="ARBA00023242"/>
    </source>
</evidence>
<dbReference type="GO" id="GO:0005737">
    <property type="term" value="C:cytoplasm"/>
    <property type="evidence" value="ECO:0007669"/>
    <property type="project" value="InterPro"/>
</dbReference>
<dbReference type="AlphaFoldDB" id="U5NDP5"/>
<evidence type="ECO:0000256" key="3">
    <source>
        <dbReference type="ARBA" id="ARBA00023015"/>
    </source>
</evidence>
<dbReference type="PROSITE" id="PS50112">
    <property type="entry name" value="PAS"/>
    <property type="match status" value="2"/>
</dbReference>
<organism evidence="10">
    <name type="scientific">Platynereis dumerilii</name>
    <name type="common">Dumeril's clam worm</name>
    <dbReference type="NCBI Taxonomy" id="6359"/>
    <lineage>
        <taxon>Eukaryota</taxon>
        <taxon>Metazoa</taxon>
        <taxon>Spiralia</taxon>
        <taxon>Lophotrochozoa</taxon>
        <taxon>Annelida</taxon>
        <taxon>Polychaeta</taxon>
        <taxon>Errantia</taxon>
        <taxon>Phyllodocida</taxon>
        <taxon>Nereididae</taxon>
        <taxon>Platynereis</taxon>
    </lineage>
</organism>
<name>U5NDP5_PLADU</name>
<keyword evidence="5" id="KW-0804">Transcription</keyword>
<dbReference type="PANTHER" id="PTHR23042">
    <property type="entry name" value="CIRCADIAN PROTEIN CLOCK/ARNT/BMAL/PAS"/>
    <property type="match status" value="1"/>
</dbReference>
<dbReference type="NCBIfam" id="TIGR00229">
    <property type="entry name" value="sensory_box"/>
    <property type="match status" value="2"/>
</dbReference>
<dbReference type="GO" id="GO:0003700">
    <property type="term" value="F:DNA-binding transcription factor activity"/>
    <property type="evidence" value="ECO:0007669"/>
    <property type="project" value="InterPro"/>
</dbReference>
<feature type="domain" description="PAS" evidence="8">
    <location>
        <begin position="460"/>
        <end position="509"/>
    </location>
</feature>
<feature type="compositionally biased region" description="Low complexity" evidence="7">
    <location>
        <begin position="619"/>
        <end position="629"/>
    </location>
</feature>
<feature type="compositionally biased region" description="Polar residues" evidence="7">
    <location>
        <begin position="670"/>
        <end position="682"/>
    </location>
</feature>
<feature type="region of interest" description="Disordered" evidence="7">
    <location>
        <begin position="613"/>
        <end position="696"/>
    </location>
</feature>
<feature type="domain" description="PAS" evidence="8">
    <location>
        <begin position="246"/>
        <end position="319"/>
    </location>
</feature>
<keyword evidence="6" id="KW-0539">Nucleus</keyword>
<evidence type="ECO:0000259" key="8">
    <source>
        <dbReference type="PROSITE" id="PS50112"/>
    </source>
</evidence>
<dbReference type="Pfam" id="PF00010">
    <property type="entry name" value="HLH"/>
    <property type="match status" value="1"/>
</dbReference>
<keyword evidence="4" id="KW-0238">DNA-binding</keyword>
<dbReference type="InterPro" id="IPR001067">
    <property type="entry name" value="Nuc_translocat"/>
</dbReference>
<dbReference type="SMART" id="SM00091">
    <property type="entry name" value="PAS"/>
    <property type="match status" value="2"/>
</dbReference>
<feature type="region of interest" description="Disordered" evidence="7">
    <location>
        <begin position="136"/>
        <end position="180"/>
    </location>
</feature>
<feature type="compositionally biased region" description="Acidic residues" evidence="7">
    <location>
        <begin position="152"/>
        <end position="161"/>
    </location>
</feature>
<dbReference type="GO" id="GO:0046983">
    <property type="term" value="F:protein dimerization activity"/>
    <property type="evidence" value="ECO:0007669"/>
    <property type="project" value="InterPro"/>
</dbReference>
<dbReference type="InterPro" id="IPR000014">
    <property type="entry name" value="PAS"/>
</dbReference>
<feature type="compositionally biased region" description="Basic and acidic residues" evidence="7">
    <location>
        <begin position="162"/>
        <end position="171"/>
    </location>
</feature>
<dbReference type="PROSITE" id="PS50888">
    <property type="entry name" value="BHLH"/>
    <property type="match status" value="1"/>
</dbReference>
<evidence type="ECO:0000256" key="2">
    <source>
        <dbReference type="ARBA" id="ARBA00022737"/>
    </source>
</evidence>
<dbReference type="Pfam" id="PF14598">
    <property type="entry name" value="PAS_11"/>
    <property type="match status" value="1"/>
</dbReference>
<evidence type="ECO:0000256" key="4">
    <source>
        <dbReference type="ARBA" id="ARBA00023125"/>
    </source>
</evidence>
<evidence type="ECO:0000313" key="10">
    <source>
        <dbReference type="EMBL" id="AGX93014.1"/>
    </source>
</evidence>
<comment type="subcellular location">
    <subcellularLocation>
        <location evidence="1">Nucleus</location>
    </subcellularLocation>
</comment>
<dbReference type="InterPro" id="IPR013767">
    <property type="entry name" value="PAS_fold"/>
</dbReference>
<dbReference type="Gene3D" id="4.10.280.10">
    <property type="entry name" value="Helix-loop-helix DNA-binding domain"/>
    <property type="match status" value="1"/>
</dbReference>
<dbReference type="InterPro" id="IPR035965">
    <property type="entry name" value="PAS-like_dom_sf"/>
</dbReference>
<feature type="domain" description="BHLH" evidence="9">
    <location>
        <begin position="175"/>
        <end position="228"/>
    </location>
</feature>
<dbReference type="PRINTS" id="PR00785">
    <property type="entry name" value="NCTRNSLOCATR"/>
</dbReference>
<dbReference type="InterPro" id="IPR050933">
    <property type="entry name" value="Circadian_TF"/>
</dbReference>
<protein>
    <submittedName>
        <fullName evidence="10">Bmal</fullName>
    </submittedName>
</protein>
<evidence type="ECO:0000256" key="5">
    <source>
        <dbReference type="ARBA" id="ARBA00023163"/>
    </source>
</evidence>